<dbReference type="OrthoDB" id="366519at2"/>
<dbReference type="Pfam" id="PF03880">
    <property type="entry name" value="DbpA"/>
    <property type="match status" value="1"/>
</dbReference>
<feature type="region of interest" description="Disordered" evidence="1">
    <location>
        <begin position="257"/>
        <end position="276"/>
    </location>
</feature>
<evidence type="ECO:0000313" key="4">
    <source>
        <dbReference type="Proteomes" id="UP000006546"/>
    </source>
</evidence>
<gene>
    <name evidence="3" type="ordered locus">Trebr_0608</name>
</gene>
<protein>
    <submittedName>
        <fullName evidence="3">DbpA RNA-binding domain protein</fullName>
    </submittedName>
</protein>
<reference evidence="4" key="1">
    <citation type="submission" date="2011-04" db="EMBL/GenBank/DDBJ databases">
        <title>The complete genome of Treponema brennaborense DSM 12168.</title>
        <authorList>
            <person name="Lucas S."/>
            <person name="Han J."/>
            <person name="Lapidus A."/>
            <person name="Bruce D."/>
            <person name="Goodwin L."/>
            <person name="Pitluck S."/>
            <person name="Peters L."/>
            <person name="Kyrpides N."/>
            <person name="Mavromatis K."/>
            <person name="Ivanova N."/>
            <person name="Mikhailova N."/>
            <person name="Pagani I."/>
            <person name="Teshima H."/>
            <person name="Detter J.C."/>
            <person name="Tapia R."/>
            <person name="Han C."/>
            <person name="Land M."/>
            <person name="Hauser L."/>
            <person name="Markowitz V."/>
            <person name="Cheng J.-F."/>
            <person name="Hugenholtz P."/>
            <person name="Woyke T."/>
            <person name="Wu D."/>
            <person name="Gronow S."/>
            <person name="Wellnitz S."/>
            <person name="Brambilla E."/>
            <person name="Klenk H.-P."/>
            <person name="Eisen J.A."/>
        </authorList>
    </citation>
    <scope>NUCLEOTIDE SEQUENCE [LARGE SCALE GENOMIC DNA]</scope>
    <source>
        <strain evidence="4">DSM 12168 / CIP 105900 / DD5/3</strain>
    </source>
</reference>
<dbReference type="CDD" id="cd12252">
    <property type="entry name" value="RRM_DbpA"/>
    <property type="match status" value="1"/>
</dbReference>
<organism evidence="3 4">
    <name type="scientific">Treponema brennaborense (strain DSM 12168 / CIP 105900 / DD5/3)</name>
    <dbReference type="NCBI Taxonomy" id="906968"/>
    <lineage>
        <taxon>Bacteria</taxon>
        <taxon>Pseudomonadati</taxon>
        <taxon>Spirochaetota</taxon>
        <taxon>Spirochaetia</taxon>
        <taxon>Spirochaetales</taxon>
        <taxon>Treponemataceae</taxon>
        <taxon>Treponema</taxon>
    </lineage>
</organism>
<sequence length="276" mass="31103">MSAKTFSSFDEERFTALLSDAVDRVKTEEDPVVLNELKKLFKKNVPFTLRMYVAAYLAKSGMSGMRGSYRNQRRDFANKPGELRGRRDSERTRRDDASDSPRRDSEPAFRRSRHEDGAAAEARQAPRRVTIDESLATTIFIGIGRNRRVFPRDLVGLLVQVAGLSRDRIGDIRTLDNYSFVQLFSEDAERVIESLNGYDYRGRKLSVSYSRKKEDETFEDDVPYQAENDSVPETECDDAAPSGYDAETDSVCDDAVCDDADAAGDAGDDMRNQDAE</sequence>
<dbReference type="Gene3D" id="3.30.70.330">
    <property type="match status" value="1"/>
</dbReference>
<dbReference type="RefSeq" id="WP_013757769.1">
    <property type="nucleotide sequence ID" value="NC_015500.1"/>
</dbReference>
<dbReference type="EMBL" id="CP002696">
    <property type="protein sequence ID" value="AEE16050.1"/>
    <property type="molecule type" value="Genomic_DNA"/>
</dbReference>
<feature type="region of interest" description="Disordered" evidence="1">
    <location>
        <begin position="67"/>
        <end position="125"/>
    </location>
</feature>
<feature type="domain" description="DEAD box helicase DbpA/CsdA RNA-binding" evidence="2">
    <location>
        <begin position="138"/>
        <end position="208"/>
    </location>
</feature>
<keyword evidence="4" id="KW-1185">Reference proteome</keyword>
<dbReference type="InterPro" id="IPR012677">
    <property type="entry name" value="Nucleotide-bd_a/b_plait_sf"/>
</dbReference>
<feature type="region of interest" description="Disordered" evidence="1">
    <location>
        <begin position="216"/>
        <end position="251"/>
    </location>
</feature>
<dbReference type="STRING" id="906968.Trebr_0608"/>
<dbReference type="Proteomes" id="UP000006546">
    <property type="component" value="Chromosome"/>
</dbReference>
<name>F4LPV8_TREBD</name>
<feature type="compositionally biased region" description="Basic and acidic residues" evidence="1">
    <location>
        <begin position="72"/>
        <end position="117"/>
    </location>
</feature>
<dbReference type="KEGG" id="tbe:Trebr_0608"/>
<evidence type="ECO:0000313" key="3">
    <source>
        <dbReference type="EMBL" id="AEE16050.1"/>
    </source>
</evidence>
<evidence type="ECO:0000259" key="2">
    <source>
        <dbReference type="Pfam" id="PF03880"/>
    </source>
</evidence>
<dbReference type="HOGENOM" id="CLU_090659_0_0_12"/>
<dbReference type="InterPro" id="IPR005580">
    <property type="entry name" value="DbpA/CsdA_RNA-bd_dom"/>
</dbReference>
<dbReference type="InterPro" id="IPR035979">
    <property type="entry name" value="RBD_domain_sf"/>
</dbReference>
<dbReference type="AlphaFoldDB" id="F4LPV8"/>
<dbReference type="SUPFAM" id="SSF54928">
    <property type="entry name" value="RNA-binding domain, RBD"/>
    <property type="match status" value="1"/>
</dbReference>
<dbReference type="eggNOG" id="COG0724">
    <property type="taxonomic scope" value="Bacteria"/>
</dbReference>
<dbReference type="GO" id="GO:0003676">
    <property type="term" value="F:nucleic acid binding"/>
    <property type="evidence" value="ECO:0007669"/>
    <property type="project" value="InterPro"/>
</dbReference>
<evidence type="ECO:0000256" key="1">
    <source>
        <dbReference type="SAM" id="MobiDB-lite"/>
    </source>
</evidence>
<accession>F4LPV8</accession>
<proteinExistence type="predicted"/>